<proteinExistence type="predicted"/>
<dbReference type="Gene3D" id="2.30.30.40">
    <property type="entry name" value="SH3 Domains"/>
    <property type="match status" value="1"/>
</dbReference>
<dbReference type="InterPro" id="IPR003646">
    <property type="entry name" value="SH3-like_bac-type"/>
</dbReference>
<reference evidence="2 3" key="1">
    <citation type="journal article" date="2022" name="Int. J. Syst. Evol. Microbiol.">
        <title>Flavobacterium ammonificans sp. nov. and Flavobacterium ammoniigenes sp. nov., ammonifying bacteria isolated from surface river water.</title>
        <authorList>
            <person name="Watanabe K."/>
            <person name="Kitamura T."/>
            <person name="Ogata Y."/>
            <person name="Shindo C."/>
            <person name="Suda W."/>
        </authorList>
    </citation>
    <scope>NUCLEOTIDE SEQUENCE [LARGE SCALE GENOMIC DNA]</scope>
    <source>
        <strain evidence="2 3">GENT11</strain>
    </source>
</reference>
<keyword evidence="3" id="KW-1185">Reference proteome</keyword>
<gene>
    <name evidence="2" type="ORF">GENT11_13710</name>
</gene>
<dbReference type="EMBL" id="AP025183">
    <property type="protein sequence ID" value="BDB53059.1"/>
    <property type="molecule type" value="Genomic_DNA"/>
</dbReference>
<evidence type="ECO:0000313" key="2">
    <source>
        <dbReference type="EMBL" id="BDB53059.1"/>
    </source>
</evidence>
<feature type="domain" description="SH3b" evidence="1">
    <location>
        <begin position="29"/>
        <end position="83"/>
    </location>
</feature>
<accession>A0ABM7V2P8</accession>
<dbReference type="Pfam" id="PF08239">
    <property type="entry name" value="SH3_3"/>
    <property type="match status" value="1"/>
</dbReference>
<organism evidence="2 3">
    <name type="scientific">Flavobacterium ammonificans</name>
    <dbReference type="NCBI Taxonomy" id="1751056"/>
    <lineage>
        <taxon>Bacteria</taxon>
        <taxon>Pseudomonadati</taxon>
        <taxon>Bacteroidota</taxon>
        <taxon>Flavobacteriia</taxon>
        <taxon>Flavobacteriales</taxon>
        <taxon>Flavobacteriaceae</taxon>
        <taxon>Flavobacterium</taxon>
    </lineage>
</organism>
<reference evidence="2 3" key="2">
    <citation type="journal article" date="2022" name="Microorganisms">
        <title>Complete Genome Sequences of Two Flavobacterium ammonificans Strains and a Flavobacterium ammoniigenes Strain of Ammonifying Bacterioplankton Isolated from Surface River Water.</title>
        <authorList>
            <person name="Suda W."/>
            <person name="Ogata Y."/>
            <person name="Shindo C."/>
            <person name="Watanabe K."/>
        </authorList>
    </citation>
    <scope>NUCLEOTIDE SEQUENCE [LARGE SCALE GENOMIC DNA]</scope>
    <source>
        <strain evidence="2 3">GENT11</strain>
    </source>
</reference>
<evidence type="ECO:0000259" key="1">
    <source>
        <dbReference type="Pfam" id="PF08239"/>
    </source>
</evidence>
<protein>
    <recommendedName>
        <fullName evidence="1">SH3b domain-containing protein</fullName>
    </recommendedName>
</protein>
<name>A0ABM7V2P8_9FLAO</name>
<dbReference type="RefSeq" id="WP_229329112.1">
    <property type="nucleotide sequence ID" value="NZ_AP025183.1"/>
</dbReference>
<sequence length="180" mass="20434">MKKIFILFFFFLLSISGFSQSYLGNITKQVNFRQGPGSDYGIIKSLKPGAQIFISSLDTDDDFYNIVDIDSDLEGYVHKSYVKVGKIVSRSSGGMFNPEGDSEVYKPEISVFNNTSKTLTLKLNSETYYFSPKETKKISLEPGECDFRASAPGVIPNIGTEYLDGNRRYSWQFYISTRRR</sequence>
<dbReference type="Proteomes" id="UP001319865">
    <property type="component" value="Chromosome"/>
</dbReference>
<evidence type="ECO:0000313" key="3">
    <source>
        <dbReference type="Proteomes" id="UP001319865"/>
    </source>
</evidence>